<accession>A0ABR3Y2J4</accession>
<keyword evidence="3" id="KW-1185">Reference proteome</keyword>
<gene>
    <name evidence="2" type="ORF">Plec18167_002875</name>
</gene>
<feature type="compositionally biased region" description="Low complexity" evidence="1">
    <location>
        <begin position="383"/>
        <end position="398"/>
    </location>
</feature>
<feature type="region of interest" description="Disordered" evidence="1">
    <location>
        <begin position="358"/>
        <end position="416"/>
    </location>
</feature>
<organism evidence="2 3">
    <name type="scientific">Paecilomyces lecythidis</name>
    <dbReference type="NCBI Taxonomy" id="3004212"/>
    <lineage>
        <taxon>Eukaryota</taxon>
        <taxon>Fungi</taxon>
        <taxon>Dikarya</taxon>
        <taxon>Ascomycota</taxon>
        <taxon>Pezizomycotina</taxon>
        <taxon>Eurotiomycetes</taxon>
        <taxon>Eurotiomycetidae</taxon>
        <taxon>Eurotiales</taxon>
        <taxon>Thermoascaceae</taxon>
        <taxon>Paecilomyces</taxon>
    </lineage>
</organism>
<feature type="compositionally biased region" description="Basic residues" evidence="1">
    <location>
        <begin position="195"/>
        <end position="217"/>
    </location>
</feature>
<evidence type="ECO:0000313" key="3">
    <source>
        <dbReference type="Proteomes" id="UP001583193"/>
    </source>
</evidence>
<evidence type="ECO:0000256" key="1">
    <source>
        <dbReference type="SAM" id="MobiDB-lite"/>
    </source>
</evidence>
<evidence type="ECO:0000313" key="2">
    <source>
        <dbReference type="EMBL" id="KAL1882459.1"/>
    </source>
</evidence>
<feature type="region of interest" description="Disordered" evidence="1">
    <location>
        <begin position="61"/>
        <end position="105"/>
    </location>
</feature>
<reference evidence="2 3" key="1">
    <citation type="journal article" date="2024" name="IMA Fungus">
        <title>IMA Genome - F19 : A genome assembly and annotation guide to empower mycologists, including annotated draft genome sequences of Ceratocystis pirilliformis, Diaporthe australafricana, Fusarium ophioides, Paecilomyces lecythidis, and Sporothrix stenoceras.</title>
        <authorList>
            <person name="Aylward J."/>
            <person name="Wilson A.M."/>
            <person name="Visagie C.M."/>
            <person name="Spraker J."/>
            <person name="Barnes I."/>
            <person name="Buitendag C."/>
            <person name="Ceriani C."/>
            <person name="Del Mar Angel L."/>
            <person name="du Plessis D."/>
            <person name="Fuchs T."/>
            <person name="Gasser K."/>
            <person name="Kramer D."/>
            <person name="Li W."/>
            <person name="Munsamy K."/>
            <person name="Piso A."/>
            <person name="Price J.L."/>
            <person name="Sonnekus B."/>
            <person name="Thomas C."/>
            <person name="van der Nest A."/>
            <person name="van Dijk A."/>
            <person name="van Heerden A."/>
            <person name="van Vuuren N."/>
            <person name="Yilmaz N."/>
            <person name="Duong T.A."/>
            <person name="van der Merwe N.A."/>
            <person name="Wingfield M.J."/>
            <person name="Wingfield B.D."/>
        </authorList>
    </citation>
    <scope>NUCLEOTIDE SEQUENCE [LARGE SCALE GENOMIC DNA]</scope>
    <source>
        <strain evidence="2 3">CMW 18167</strain>
    </source>
</reference>
<proteinExistence type="predicted"/>
<feature type="compositionally biased region" description="Polar residues" evidence="1">
    <location>
        <begin position="178"/>
        <end position="192"/>
    </location>
</feature>
<feature type="region of interest" description="Disordered" evidence="1">
    <location>
        <begin position="120"/>
        <end position="245"/>
    </location>
</feature>
<feature type="compositionally biased region" description="Low complexity" evidence="1">
    <location>
        <begin position="220"/>
        <end position="232"/>
    </location>
</feature>
<protein>
    <submittedName>
        <fullName evidence="2">Uncharacterized protein</fullName>
    </submittedName>
</protein>
<dbReference type="EMBL" id="JAVDPF010000006">
    <property type="protein sequence ID" value="KAL1882459.1"/>
    <property type="molecule type" value="Genomic_DNA"/>
</dbReference>
<comment type="caution">
    <text evidence="2">The sequence shown here is derived from an EMBL/GenBank/DDBJ whole genome shotgun (WGS) entry which is preliminary data.</text>
</comment>
<sequence>MGKGQRAKIAVNRENWKTLAEGMYKRENETKTRAAAPTASSQVQSFPSMEPMAAVIGSIEDFPALPTPGTSLPKEEIKENQSQTAVGHQAEEEISQEVSDKHDDNKVDATVEYAAEAVVIERNEGEEAPESMTKEVSKDTAEEDVPMLLDIARDETDESTVAPKGEEAKDVPVPAETIEQQAAPPTTASDTQSKPKSKKKRLNNKRRQNHRDRAKRRIAAEAARAAAGATTADNEDVAEADPKYPDEVAPVPFNWQYEQVDTLLGSSNRQETSDNQAYSPLIRTYSGMDAMVPADASFLPPRFATMGYPTYSYMSPYAGLGVTMNLANPGSPLGEVAGLGQYSPFPASAAFRRSMFPPPGLGYSPPRPRGTSRFFPRESVNDNRNQNQGQAAAAENTQSPELRATAPAFVPSDKET</sequence>
<name>A0ABR3Y2J4_9EURO</name>
<feature type="compositionally biased region" description="Pro residues" evidence="1">
    <location>
        <begin position="358"/>
        <end position="368"/>
    </location>
</feature>
<dbReference type="Proteomes" id="UP001583193">
    <property type="component" value="Unassembled WGS sequence"/>
</dbReference>